<evidence type="ECO:0008006" key="4">
    <source>
        <dbReference type="Google" id="ProtNLM"/>
    </source>
</evidence>
<keyword evidence="3" id="KW-1185">Reference proteome</keyword>
<dbReference type="Proteomes" id="UP001557470">
    <property type="component" value="Unassembled WGS sequence"/>
</dbReference>
<feature type="compositionally biased region" description="Low complexity" evidence="1">
    <location>
        <begin position="114"/>
        <end position="130"/>
    </location>
</feature>
<sequence>MAEGKIKEGLIERLEEINAITNNLKLKSKSGLLSSQEIDMRIECHTECNVTEEPAAAGTRRQSREIERTTSGTMTQNSCKAKGPSSDDSKCKGTVVITGDKENYNSTDILECEPSSVDSPTTIPDSTSPDPLNPTEHAEAEDAETVRRAREEGRVDVVFPRPVTQDGCCRFVGEILKCILYQRQQLPMTYEQLVFSQRRRQAVMENEVVGWRPGESTAAGLDWRRCQRTLLDLDELLQQLDLLFSLSLVPRVLLLLGGSPQLPNEVYEVNMERVVLAGSDRSLRASACLRQLFRTLFVADLLSDTKPVRLTTTTVMVLAHRDCGAAWFRPRLEFKVPTRVKSKIIGLSCNQSTDGGSTGGEGQSEWQDYVWFQAPLAIKGFNK</sequence>
<dbReference type="EMBL" id="JAGEUA010000010">
    <property type="protein sequence ID" value="KAL0964818.1"/>
    <property type="molecule type" value="Genomic_DNA"/>
</dbReference>
<evidence type="ECO:0000256" key="1">
    <source>
        <dbReference type="SAM" id="MobiDB-lite"/>
    </source>
</evidence>
<comment type="caution">
    <text evidence="2">The sequence shown here is derived from an EMBL/GenBank/DDBJ whole genome shotgun (WGS) entry which is preliminary data.</text>
</comment>
<feature type="region of interest" description="Disordered" evidence="1">
    <location>
        <begin position="111"/>
        <end position="149"/>
    </location>
</feature>
<evidence type="ECO:0000313" key="2">
    <source>
        <dbReference type="EMBL" id="KAL0964818.1"/>
    </source>
</evidence>
<accession>A0ABD0W6B1</accession>
<dbReference type="Pfam" id="PF06581">
    <property type="entry name" value="p31comet"/>
    <property type="match status" value="1"/>
</dbReference>
<dbReference type="AlphaFoldDB" id="A0ABD0W6B1"/>
<gene>
    <name evidence="2" type="ORF">UPYG_G00329430</name>
</gene>
<organism evidence="2 3">
    <name type="scientific">Umbra pygmaea</name>
    <name type="common">Eastern mudminnow</name>
    <dbReference type="NCBI Taxonomy" id="75934"/>
    <lineage>
        <taxon>Eukaryota</taxon>
        <taxon>Metazoa</taxon>
        <taxon>Chordata</taxon>
        <taxon>Craniata</taxon>
        <taxon>Vertebrata</taxon>
        <taxon>Euteleostomi</taxon>
        <taxon>Actinopterygii</taxon>
        <taxon>Neopterygii</taxon>
        <taxon>Teleostei</taxon>
        <taxon>Protacanthopterygii</taxon>
        <taxon>Esociformes</taxon>
        <taxon>Umbridae</taxon>
        <taxon>Umbra</taxon>
    </lineage>
</organism>
<dbReference type="InterPro" id="IPR053729">
    <property type="entry name" value="MAD2L1BP_domain_sf"/>
</dbReference>
<dbReference type="PANTHER" id="PTHR15681:SF1">
    <property type="entry name" value="MAD2L1-BINDING PROTEIN"/>
    <property type="match status" value="1"/>
</dbReference>
<reference evidence="2 3" key="1">
    <citation type="submission" date="2024-06" db="EMBL/GenBank/DDBJ databases">
        <authorList>
            <person name="Pan Q."/>
            <person name="Wen M."/>
            <person name="Jouanno E."/>
            <person name="Zahm M."/>
            <person name="Klopp C."/>
            <person name="Cabau C."/>
            <person name="Louis A."/>
            <person name="Berthelot C."/>
            <person name="Parey E."/>
            <person name="Roest Crollius H."/>
            <person name="Montfort J."/>
            <person name="Robinson-Rechavi M."/>
            <person name="Bouchez O."/>
            <person name="Lampietro C."/>
            <person name="Lopez Roques C."/>
            <person name="Donnadieu C."/>
            <person name="Postlethwait J."/>
            <person name="Bobe J."/>
            <person name="Verreycken H."/>
            <person name="Guiguen Y."/>
        </authorList>
    </citation>
    <scope>NUCLEOTIDE SEQUENCE [LARGE SCALE GENOMIC DNA]</scope>
    <source>
        <strain evidence="2">Up_M1</strain>
        <tissue evidence="2">Testis</tissue>
    </source>
</reference>
<feature type="region of interest" description="Disordered" evidence="1">
    <location>
        <begin position="53"/>
        <end position="91"/>
    </location>
</feature>
<dbReference type="InterPro" id="IPR009511">
    <property type="entry name" value="MAD1/Cdc20-bound-Mad2-bd"/>
</dbReference>
<name>A0ABD0W6B1_UMBPY</name>
<dbReference type="Gene3D" id="3.30.900.20">
    <property type="match status" value="1"/>
</dbReference>
<feature type="compositionally biased region" description="Polar residues" evidence="1">
    <location>
        <begin position="69"/>
        <end position="79"/>
    </location>
</feature>
<dbReference type="PANTHER" id="PTHR15681">
    <property type="entry name" value="MAD2L1-BINDING PROTEIN"/>
    <property type="match status" value="1"/>
</dbReference>
<feature type="compositionally biased region" description="Basic and acidic residues" evidence="1">
    <location>
        <begin position="136"/>
        <end position="149"/>
    </location>
</feature>
<evidence type="ECO:0000313" key="3">
    <source>
        <dbReference type="Proteomes" id="UP001557470"/>
    </source>
</evidence>
<proteinExistence type="predicted"/>
<protein>
    <recommendedName>
        <fullName evidence="4">MAD2L1-binding protein</fullName>
    </recommendedName>
</protein>